<dbReference type="Proteomes" id="UP000798662">
    <property type="component" value="Chromosome 3"/>
</dbReference>
<dbReference type="EMBL" id="CM020620">
    <property type="protein sequence ID" value="KAK1868300.1"/>
    <property type="molecule type" value="Genomic_DNA"/>
</dbReference>
<comment type="caution">
    <text evidence="1">The sequence shown here is derived from an EMBL/GenBank/DDBJ whole genome shotgun (WGS) entry which is preliminary data.</text>
</comment>
<accession>A0ACC3CDY8</accession>
<name>A0ACC3CDY8_PYRYE</name>
<proteinExistence type="predicted"/>
<reference evidence="1" key="1">
    <citation type="submission" date="2019-11" db="EMBL/GenBank/DDBJ databases">
        <title>Nori genome reveals adaptations in red seaweeds to the harsh intertidal environment.</title>
        <authorList>
            <person name="Wang D."/>
            <person name="Mao Y."/>
        </authorList>
    </citation>
    <scope>NUCLEOTIDE SEQUENCE</scope>
    <source>
        <tissue evidence="1">Gametophyte</tissue>
    </source>
</reference>
<sequence length="434" mass="43981">MRRGFKLGATAVSVLSGSGSDDGEGELINAIPLDFEAELAASLRFGPRLAARVSSLLSASAGLSAGRSVNLIAACRHIRRGAGTNCMGSGEFTMLRMDGLLEAQARFSGPTTSGSVHDGPGRAGGGRDRSSTPSPPRRGRAARCPWGCPVRLYVNGVEQPQVVFDTPQRVGTGAGIEYSATRDGGVTIDAVGVSAFYRLPCFSYDASTSFSSISRCDERYAPIDLGSASGELTAACAGNRDCLVDGVVTGDVGFALNTVAVQQALGLPPPPPVDQDASNSGNPTDVASLADTILVATYSWPTTQRDLDTATSFLGGVVGFGCRGTVAGSQYLAFSSDDTSSGGTEGATVLVGTAAADGAFDDSVVVTFAAGWFGSTNRGRRHPAGDAPPHRGRPAGGPPSSGPIAPGVQSGCAATPVGALTITRRGAGARLTFA</sequence>
<evidence type="ECO:0000313" key="2">
    <source>
        <dbReference type="Proteomes" id="UP000798662"/>
    </source>
</evidence>
<organism evidence="1 2">
    <name type="scientific">Pyropia yezoensis</name>
    <name type="common">Susabi-nori</name>
    <name type="synonym">Porphyra yezoensis</name>
    <dbReference type="NCBI Taxonomy" id="2788"/>
    <lineage>
        <taxon>Eukaryota</taxon>
        <taxon>Rhodophyta</taxon>
        <taxon>Bangiophyceae</taxon>
        <taxon>Bangiales</taxon>
        <taxon>Bangiaceae</taxon>
        <taxon>Pyropia</taxon>
    </lineage>
</organism>
<gene>
    <name evidence="1" type="ORF">I4F81_010789</name>
</gene>
<evidence type="ECO:0000313" key="1">
    <source>
        <dbReference type="EMBL" id="KAK1868300.1"/>
    </source>
</evidence>
<protein>
    <submittedName>
        <fullName evidence="1">Uncharacterized protein</fullName>
    </submittedName>
</protein>
<keyword evidence="2" id="KW-1185">Reference proteome</keyword>